<feature type="compositionally biased region" description="Basic residues" evidence="1">
    <location>
        <begin position="23"/>
        <end position="37"/>
    </location>
</feature>
<organism evidence="2">
    <name type="scientific">uncultured Acidimicrobiales bacterium</name>
    <dbReference type="NCBI Taxonomy" id="310071"/>
    <lineage>
        <taxon>Bacteria</taxon>
        <taxon>Bacillati</taxon>
        <taxon>Actinomycetota</taxon>
        <taxon>Acidimicrobiia</taxon>
        <taxon>Acidimicrobiales</taxon>
        <taxon>environmental samples</taxon>
    </lineage>
</organism>
<feature type="compositionally biased region" description="Low complexity" evidence="1">
    <location>
        <begin position="401"/>
        <end position="410"/>
    </location>
</feature>
<accession>A0A6J4H7A1</accession>
<name>A0A6J4H7A1_9ACTN</name>
<feature type="region of interest" description="Disordered" evidence="1">
    <location>
        <begin position="541"/>
        <end position="561"/>
    </location>
</feature>
<sequence>MARARSVTVTTGSAVRVSVMTRGYRRPLRRAPRHGAAGRRPPGSARRLELLREADPARLGVGDSCFDLGGGLPCLGQRTTVRAGGHERCRCVGPPAVQGLDLPLHGGEQAPQSALRSTGGAGGGGGRRRGRDPSTGVALRADRGCHRASAPAPVRLPPGGVATRDLPGPTGPVQGDHVLHGALEEGPVVADGDERPLPVLEEVLEDPERVEVEVVGGLVEQEHVGVLRQEHEELQPSALTPREQADRGELGVTVEPEPLAEAGVLPGRGLAARHRVEHPLGGVELGTVLVVVAETDGRPVLDGAGVGGEPPGDQVEQRRLARPVRAHDAEALPRVEAELDVAQERRPGVVPGEVDRVQLHHLVAEPGGAATSSSGRQVEAAGTCGCRGSALHQRRGRGDAGLRLARPGGRTTTEPGQLGAGEVLAARLRARRLLLPHRPSLEVPGVAALVDVAPPPVELEHLGGHPVEDVTVVGHHDEAPTKGGEVLLEPADGVEVEVVGRLVEHEEVALAALHREQRPGQGDPLRLPPRQRRHVGVEHPAHAQPVEHGLDLPAGPARAGGAVPDGAGVEAGVLVEEGDAHASAVPNRSRLRLTTAGDHPQERRLAAPVEADDAESVPRRHRQGQVGVEGASRPGGCHPLEVGEDHRSRLRAARRSAPPDPSCGLRPAPPSAVVHGLRWPVVTIRG</sequence>
<protein>
    <submittedName>
        <fullName evidence="2">Uncharacterized protein</fullName>
    </submittedName>
</protein>
<feature type="region of interest" description="Disordered" evidence="1">
    <location>
        <begin position="102"/>
        <end position="137"/>
    </location>
</feature>
<dbReference type="EMBL" id="CADCSY010000016">
    <property type="protein sequence ID" value="CAA9215769.1"/>
    <property type="molecule type" value="Genomic_DNA"/>
</dbReference>
<dbReference type="AlphaFoldDB" id="A0A6J4H7A1"/>
<feature type="region of interest" description="Disordered" evidence="1">
    <location>
        <begin position="580"/>
        <end position="671"/>
    </location>
</feature>
<evidence type="ECO:0000313" key="2">
    <source>
        <dbReference type="EMBL" id="CAA9215769.1"/>
    </source>
</evidence>
<gene>
    <name evidence="2" type="ORF">AVDCRST_MAG20-358</name>
</gene>
<feature type="region of interest" description="Disordered" evidence="1">
    <location>
        <begin position="388"/>
        <end position="417"/>
    </location>
</feature>
<proteinExistence type="predicted"/>
<dbReference type="AntiFam" id="ANF00142">
    <property type="entry name" value="Shadow ORF (opposite yadG)"/>
</dbReference>
<evidence type="ECO:0000256" key="1">
    <source>
        <dbReference type="SAM" id="MobiDB-lite"/>
    </source>
</evidence>
<reference evidence="2" key="1">
    <citation type="submission" date="2020-02" db="EMBL/GenBank/DDBJ databases">
        <authorList>
            <person name="Meier V. D."/>
        </authorList>
    </citation>
    <scope>NUCLEOTIDE SEQUENCE</scope>
    <source>
        <strain evidence="2">AVDCRST_MAG20</strain>
    </source>
</reference>
<feature type="region of interest" description="Disordered" evidence="1">
    <location>
        <begin position="23"/>
        <end position="46"/>
    </location>
</feature>